<dbReference type="EMBL" id="JANKHO010000125">
    <property type="protein sequence ID" value="KAJ3514832.1"/>
    <property type="molecule type" value="Genomic_DNA"/>
</dbReference>
<proteinExistence type="predicted"/>
<dbReference type="Pfam" id="PF25156">
    <property type="entry name" value="PNGase_A_C"/>
    <property type="match status" value="1"/>
</dbReference>
<feature type="domain" description="Peptide N-acetyl-beta-D-glucosaminyl asparaginase amidase A N-terminal" evidence="2">
    <location>
        <begin position="42"/>
        <end position="374"/>
    </location>
</feature>
<reference evidence="3" key="1">
    <citation type="submission" date="2022-07" db="EMBL/GenBank/DDBJ databases">
        <title>Genome Sequence of Agrocybe chaxingu.</title>
        <authorList>
            <person name="Buettner E."/>
        </authorList>
    </citation>
    <scope>NUCLEOTIDE SEQUENCE</scope>
    <source>
        <strain evidence="3">MP-N11</strain>
    </source>
</reference>
<dbReference type="Proteomes" id="UP001148786">
    <property type="component" value="Unassembled WGS sequence"/>
</dbReference>
<feature type="signal peptide" evidence="1">
    <location>
        <begin position="1"/>
        <end position="22"/>
    </location>
</feature>
<feature type="chain" id="PRO_5040869863" description="Peptide N-acetyl-beta-D-glucosaminyl asparaginase amidase A N-terminal domain-containing protein" evidence="1">
    <location>
        <begin position="23"/>
        <end position="594"/>
    </location>
</feature>
<dbReference type="OrthoDB" id="1612078at2759"/>
<gene>
    <name evidence="3" type="ORF">NLJ89_g2135</name>
</gene>
<evidence type="ECO:0000256" key="1">
    <source>
        <dbReference type="SAM" id="SignalP"/>
    </source>
</evidence>
<name>A0A9W8K7X6_9AGAR</name>
<accession>A0A9W8K7X6</accession>
<comment type="caution">
    <text evidence="3">The sequence shown here is derived from an EMBL/GenBank/DDBJ whole genome shotgun (WGS) entry which is preliminary data.</text>
</comment>
<evidence type="ECO:0000259" key="2">
    <source>
        <dbReference type="Pfam" id="PF12222"/>
    </source>
</evidence>
<dbReference type="Pfam" id="PF12222">
    <property type="entry name" value="PNGaseA"/>
    <property type="match status" value="1"/>
</dbReference>
<dbReference type="AlphaFoldDB" id="A0A9W8K7X6"/>
<dbReference type="InterPro" id="IPR056948">
    <property type="entry name" value="PNGaseA_N"/>
</dbReference>
<dbReference type="PANTHER" id="PTHR31104">
    <property type="entry name" value="PEPTIDE-N4-(N-ACETYL-BETA-GLUCOSAMINYL)ASPARAGINE AMIDASE A PROTEIN"/>
    <property type="match status" value="1"/>
</dbReference>
<keyword evidence="4" id="KW-1185">Reference proteome</keyword>
<protein>
    <recommendedName>
        <fullName evidence="2">Peptide N-acetyl-beta-D-glucosaminyl asparaginase amidase A N-terminal domain-containing protein</fullName>
    </recommendedName>
</protein>
<keyword evidence="1" id="KW-0732">Signal</keyword>
<sequence>MLLQVLVSTFLVGLAYVGLVNAEVLVNFQVAQPPPVPRDAKQCTVKVLQRDFAFSFGLCVFIYAKNGTRLIPDFTRAEVVQLAPPTDCGPVGSWAAITLNFTVTSNGTQFDRLGIFTFQNVEIWRTSTPEPTRGDGIIWTYIKDVTRYTPLFAQPGTFILQLDNLIQEGLDGIYSTVLHATYYASSPAHPPAPKAGLLVPISNMRNDTGNHVSVPPAFSLNVTLPRNSVRVFAELYASGNGNEEFWYFNTANQFLPDLPEGFLGQGPFREVRMLVDGQVAGVAYPYITIFTGGFVPTAWRPISSYGALDLPTYFLDLTPFVPIFADGNPHNVTLDVASAEEDHTILQNWFLSGVLQVSIDPSSKPSTGKITKYSVDPYSQSNTVGTVGGGDVNVTVSASRKLRIESTIISGSGEVNHVVWTQHLQFKNVQYLLDNTNTQNLIQASTGSFLSTHNGVTVLSDQYSYPIAINFSNLDATGRSWQTHFDHSYVRDLLPMPNVVRSKIENHQLAGGFFFLMAGGNVGNGTSSNVFSYVDAAGNTYSRSVDAVLNNITLDVQSGTLAPAPAAQELPVQPFSGFVGKAARLPNGRTVQGS</sequence>
<dbReference type="InterPro" id="IPR021102">
    <property type="entry name" value="PNGase_A"/>
</dbReference>
<evidence type="ECO:0000313" key="3">
    <source>
        <dbReference type="EMBL" id="KAJ3514832.1"/>
    </source>
</evidence>
<evidence type="ECO:0000313" key="4">
    <source>
        <dbReference type="Proteomes" id="UP001148786"/>
    </source>
</evidence>
<organism evidence="3 4">
    <name type="scientific">Agrocybe chaxingu</name>
    <dbReference type="NCBI Taxonomy" id="84603"/>
    <lineage>
        <taxon>Eukaryota</taxon>
        <taxon>Fungi</taxon>
        <taxon>Dikarya</taxon>
        <taxon>Basidiomycota</taxon>
        <taxon>Agaricomycotina</taxon>
        <taxon>Agaricomycetes</taxon>
        <taxon>Agaricomycetidae</taxon>
        <taxon>Agaricales</taxon>
        <taxon>Agaricineae</taxon>
        <taxon>Strophariaceae</taxon>
        <taxon>Agrocybe</taxon>
    </lineage>
</organism>